<comment type="caution">
    <text evidence="3">The sequence shown here is derived from an EMBL/GenBank/DDBJ whole genome shotgun (WGS) entry which is preliminary data.</text>
</comment>
<evidence type="ECO:0000313" key="3">
    <source>
        <dbReference type="EMBL" id="GES31277.1"/>
    </source>
</evidence>
<dbReference type="PROSITE" id="PS51186">
    <property type="entry name" value="GNAT"/>
    <property type="match status" value="1"/>
</dbReference>
<dbReference type="InterPro" id="IPR000182">
    <property type="entry name" value="GNAT_dom"/>
</dbReference>
<dbReference type="Pfam" id="PF13302">
    <property type="entry name" value="Acetyltransf_3"/>
    <property type="match status" value="1"/>
</dbReference>
<gene>
    <name evidence="3" type="ORF">San01_37640</name>
</gene>
<evidence type="ECO:0000313" key="4">
    <source>
        <dbReference type="Proteomes" id="UP000325598"/>
    </source>
</evidence>
<accession>A0A5J4LAB1</accession>
<protein>
    <submittedName>
        <fullName evidence="3">GNAT family acetyltransferase</fullName>
    </submittedName>
</protein>
<organism evidence="3 4">
    <name type="scientific">Streptomyces angustmyceticus</name>
    <dbReference type="NCBI Taxonomy" id="285578"/>
    <lineage>
        <taxon>Bacteria</taxon>
        <taxon>Bacillati</taxon>
        <taxon>Actinomycetota</taxon>
        <taxon>Actinomycetes</taxon>
        <taxon>Kitasatosporales</taxon>
        <taxon>Streptomycetaceae</taxon>
        <taxon>Streptomyces</taxon>
    </lineage>
</organism>
<dbReference type="OrthoDB" id="3533156at2"/>
<dbReference type="PANTHER" id="PTHR43792">
    <property type="entry name" value="GNAT FAMILY, PUTATIVE (AFU_ORTHOLOGUE AFUA_3G00765)-RELATED-RELATED"/>
    <property type="match status" value="1"/>
</dbReference>
<dbReference type="InterPro" id="IPR051531">
    <property type="entry name" value="N-acetyltransferase"/>
</dbReference>
<dbReference type="GO" id="GO:0016747">
    <property type="term" value="F:acyltransferase activity, transferring groups other than amino-acyl groups"/>
    <property type="evidence" value="ECO:0007669"/>
    <property type="project" value="InterPro"/>
</dbReference>
<dbReference type="Proteomes" id="UP000325598">
    <property type="component" value="Unassembled WGS sequence"/>
</dbReference>
<dbReference type="GeneID" id="96751963"/>
<keyword evidence="3" id="KW-0808">Transferase</keyword>
<dbReference type="InterPro" id="IPR016181">
    <property type="entry name" value="Acyl_CoA_acyltransferase"/>
</dbReference>
<feature type="domain" description="N-acetyltransferase" evidence="2">
    <location>
        <begin position="13"/>
        <end position="207"/>
    </location>
</feature>
<feature type="region of interest" description="Disordered" evidence="1">
    <location>
        <begin position="58"/>
        <end position="87"/>
    </location>
</feature>
<keyword evidence="4" id="KW-1185">Reference proteome</keyword>
<dbReference type="RefSeq" id="WP_086721382.1">
    <property type="nucleotide sequence ID" value="NZ_BLAG01000010.1"/>
</dbReference>
<dbReference type="EMBL" id="BLAG01000010">
    <property type="protein sequence ID" value="GES31277.1"/>
    <property type="molecule type" value="Genomic_DNA"/>
</dbReference>
<dbReference type="PANTHER" id="PTHR43792:SF1">
    <property type="entry name" value="N-ACETYLTRANSFERASE DOMAIN-CONTAINING PROTEIN"/>
    <property type="match status" value="1"/>
</dbReference>
<sequence length="214" mass="23559">MPLSPPSFRTERLLLRRFTPHDAESLVALHGDPDVMHFIDTGRPVPRTHVLEKTLPDFLGAPEDAPEGHPDDRPGGHPGNRPEDHPAGLGVWAAEVTATAAFIGWFALLPTAPGRTDEAELGYRLHRTAWGHGYATEGARALVDRAFTTPADPPLQRITATTMTVNHASRRVMEKTGLRHLRTFFDPWPDYIEGAEHGDVAYALTREEWAATAA</sequence>
<proteinExistence type="predicted"/>
<name>A0A5J4LAB1_9ACTN</name>
<evidence type="ECO:0000259" key="2">
    <source>
        <dbReference type="PROSITE" id="PS51186"/>
    </source>
</evidence>
<reference evidence="3 4" key="1">
    <citation type="submission" date="2019-10" db="EMBL/GenBank/DDBJ databases">
        <title>Whole genome shotgun sequence of Streptomyces angustmyceticus NBRC 3934.</title>
        <authorList>
            <person name="Hosoyama A."/>
            <person name="Ichikawa N."/>
            <person name="Kimura A."/>
            <person name="Kitahashi Y."/>
            <person name="Komaki H."/>
            <person name="Uohara A."/>
        </authorList>
    </citation>
    <scope>NUCLEOTIDE SEQUENCE [LARGE SCALE GENOMIC DNA]</scope>
    <source>
        <strain evidence="3 4">NBRC 3934</strain>
    </source>
</reference>
<dbReference type="AlphaFoldDB" id="A0A5J4LAB1"/>
<dbReference type="SUPFAM" id="SSF55729">
    <property type="entry name" value="Acyl-CoA N-acyltransferases (Nat)"/>
    <property type="match status" value="1"/>
</dbReference>
<evidence type="ECO:0000256" key="1">
    <source>
        <dbReference type="SAM" id="MobiDB-lite"/>
    </source>
</evidence>
<feature type="compositionally biased region" description="Basic and acidic residues" evidence="1">
    <location>
        <begin position="66"/>
        <end position="86"/>
    </location>
</feature>
<dbReference type="Gene3D" id="3.40.630.30">
    <property type="match status" value="1"/>
</dbReference>